<keyword evidence="1" id="KW-0472">Membrane</keyword>
<dbReference type="InterPro" id="IPR042252">
    <property type="entry name" value="MtfA_N"/>
</dbReference>
<dbReference type="InterPro" id="IPR024079">
    <property type="entry name" value="MetalloPept_cat_dom_sf"/>
</dbReference>
<evidence type="ECO:0000256" key="1">
    <source>
        <dbReference type="SAM" id="Phobius"/>
    </source>
</evidence>
<accession>A0A6N4SRY0</accession>
<dbReference type="PANTHER" id="PTHR30164">
    <property type="entry name" value="MTFA PEPTIDASE"/>
    <property type="match status" value="1"/>
</dbReference>
<dbReference type="Proteomes" id="UP000001822">
    <property type="component" value="Chromosome"/>
</dbReference>
<evidence type="ECO:0000313" key="3">
    <source>
        <dbReference type="Proteomes" id="UP000001822"/>
    </source>
</evidence>
<keyword evidence="1" id="KW-1133">Transmembrane helix</keyword>
<dbReference type="RefSeq" id="WP_011585193.1">
    <property type="nucleotide sequence ID" value="NC_008255.1"/>
</dbReference>
<dbReference type="Pfam" id="PF06167">
    <property type="entry name" value="Peptidase_M90"/>
    <property type="match status" value="1"/>
</dbReference>
<dbReference type="GO" id="GO:0004177">
    <property type="term" value="F:aminopeptidase activity"/>
    <property type="evidence" value="ECO:0007669"/>
    <property type="project" value="TreeGrafter"/>
</dbReference>
<dbReference type="SUPFAM" id="SSF55486">
    <property type="entry name" value="Metalloproteases ('zincins'), catalytic domain"/>
    <property type="match status" value="1"/>
</dbReference>
<dbReference type="OrthoDB" id="9786424at2"/>
<dbReference type="Gene3D" id="3.40.390.10">
    <property type="entry name" value="Collagenase (Catalytic Domain)"/>
    <property type="match status" value="1"/>
</dbReference>
<dbReference type="EMBL" id="CP000383">
    <property type="protein sequence ID" value="ABG59076.1"/>
    <property type="molecule type" value="Genomic_DNA"/>
</dbReference>
<evidence type="ECO:0000313" key="2">
    <source>
        <dbReference type="EMBL" id="ABG59076.1"/>
    </source>
</evidence>
<organism evidence="2 3">
    <name type="scientific">Cytophaga hutchinsonii (strain ATCC 33406 / DSM 1761 / CIP 103989 / NBRC 15051 / NCIMB 9469 / D465)</name>
    <dbReference type="NCBI Taxonomy" id="269798"/>
    <lineage>
        <taxon>Bacteria</taxon>
        <taxon>Pseudomonadati</taxon>
        <taxon>Bacteroidota</taxon>
        <taxon>Cytophagia</taxon>
        <taxon>Cytophagales</taxon>
        <taxon>Cytophagaceae</taxon>
        <taxon>Cytophaga</taxon>
    </lineage>
</organism>
<dbReference type="PANTHER" id="PTHR30164:SF2">
    <property type="entry name" value="PROTEIN MTFA"/>
    <property type="match status" value="1"/>
</dbReference>
<sequence>MEDQLEYLVTKSDFILPGLVIFLLVFWAGFALLGFSLFKVITGAANFFFDRYILFVYQLNYQERASLEYKIPFYQNLKPSLKRKFECNVKYFIQKKDFEGRDGCTVTPEMKLLIAAAATQISFGHFPTIYEHFRKIIIYPDKYFSGSTQRYHLGEVQSNGVIKLSWAAFTEGLRIKNDGVHVGFHEMAHALKIEDSTLHDMEHCFMDKKALHDFHSYSNDRIRSHGSQSFMRDYAFSNSEEFFAVSIEYFFETPAQLRKNEPVVYDYLTRILKLDPLNHTNPVLT</sequence>
<dbReference type="InterPro" id="IPR010384">
    <property type="entry name" value="MtfA_fam"/>
</dbReference>
<dbReference type="AlphaFoldDB" id="A0A6N4SRY0"/>
<reference evidence="2 3" key="1">
    <citation type="journal article" date="2007" name="Appl. Environ. Microbiol.">
        <title>Genome sequence of the cellulolytic gliding bacterium Cytophaga hutchinsonii.</title>
        <authorList>
            <person name="Xie G."/>
            <person name="Bruce D.C."/>
            <person name="Challacombe J.F."/>
            <person name="Chertkov O."/>
            <person name="Detter J.C."/>
            <person name="Gilna P."/>
            <person name="Han C.S."/>
            <person name="Lucas S."/>
            <person name="Misra M."/>
            <person name="Myers G.L."/>
            <person name="Richardson P."/>
            <person name="Tapia R."/>
            <person name="Thayer N."/>
            <person name="Thompson L.S."/>
            <person name="Brettin T.S."/>
            <person name="Henrissat B."/>
            <person name="Wilson D.B."/>
            <person name="McBride M.J."/>
        </authorList>
    </citation>
    <scope>NUCLEOTIDE SEQUENCE [LARGE SCALE GENOMIC DNA]</scope>
    <source>
        <strain evidence="3">ATCC 33406 / DSM 1761 / CIP 103989 / NBRC 15051 / NCIMB 9469 / D465</strain>
    </source>
</reference>
<evidence type="ECO:0008006" key="4">
    <source>
        <dbReference type="Google" id="ProtNLM"/>
    </source>
</evidence>
<dbReference type="KEGG" id="chu:CHU_1809"/>
<dbReference type="GO" id="GO:0005829">
    <property type="term" value="C:cytosol"/>
    <property type="evidence" value="ECO:0007669"/>
    <property type="project" value="TreeGrafter"/>
</dbReference>
<protein>
    <recommendedName>
        <fullName evidence="4">DgsA anti-repressor MtfA</fullName>
    </recommendedName>
</protein>
<dbReference type="CDD" id="cd20170">
    <property type="entry name" value="Peptidase_M90-like"/>
    <property type="match status" value="1"/>
</dbReference>
<dbReference type="GO" id="GO:0008237">
    <property type="term" value="F:metallopeptidase activity"/>
    <property type="evidence" value="ECO:0007669"/>
    <property type="project" value="InterPro"/>
</dbReference>
<proteinExistence type="predicted"/>
<keyword evidence="3" id="KW-1185">Reference proteome</keyword>
<gene>
    <name evidence="2" type="ordered locus">CHU_1809</name>
</gene>
<name>A0A6N4SRY0_CYTH3</name>
<dbReference type="Gene3D" id="1.10.472.150">
    <property type="entry name" value="Glucose-regulated metallo-peptidase M90, N-terminal domain"/>
    <property type="match status" value="1"/>
</dbReference>
<keyword evidence="1" id="KW-0812">Transmembrane</keyword>
<feature type="transmembrane region" description="Helical" evidence="1">
    <location>
        <begin position="14"/>
        <end position="38"/>
    </location>
</feature>